<comment type="caution">
    <text evidence="3">The sequence shown here is derived from an EMBL/GenBank/DDBJ whole genome shotgun (WGS) entry which is preliminary data.</text>
</comment>
<protein>
    <submittedName>
        <fullName evidence="3">Uncharacterized protein</fullName>
    </submittedName>
</protein>
<feature type="coiled-coil region" evidence="1">
    <location>
        <begin position="553"/>
        <end position="706"/>
    </location>
</feature>
<dbReference type="Proteomes" id="UP001295684">
    <property type="component" value="Unassembled WGS sequence"/>
</dbReference>
<feature type="region of interest" description="Disordered" evidence="2">
    <location>
        <begin position="419"/>
        <end position="472"/>
    </location>
</feature>
<feature type="compositionally biased region" description="Polar residues" evidence="2">
    <location>
        <begin position="438"/>
        <end position="453"/>
    </location>
</feature>
<evidence type="ECO:0000256" key="1">
    <source>
        <dbReference type="SAM" id="Coils"/>
    </source>
</evidence>
<name>A0AAD1XTB2_EUPCR</name>
<feature type="coiled-coil region" evidence="1">
    <location>
        <begin position="478"/>
        <end position="526"/>
    </location>
</feature>
<feature type="region of interest" description="Disordered" evidence="2">
    <location>
        <begin position="851"/>
        <end position="908"/>
    </location>
</feature>
<feature type="compositionally biased region" description="Basic and acidic residues" evidence="2">
    <location>
        <begin position="36"/>
        <end position="48"/>
    </location>
</feature>
<keyword evidence="1" id="KW-0175">Coiled coil</keyword>
<feature type="compositionally biased region" description="Polar residues" evidence="2">
    <location>
        <begin position="15"/>
        <end position="27"/>
    </location>
</feature>
<feature type="compositionally biased region" description="Basic and acidic residues" evidence="2">
    <location>
        <begin position="67"/>
        <end position="84"/>
    </location>
</feature>
<evidence type="ECO:0000313" key="3">
    <source>
        <dbReference type="EMBL" id="CAI2378137.1"/>
    </source>
</evidence>
<feature type="compositionally biased region" description="Polar residues" evidence="2">
    <location>
        <begin position="341"/>
        <end position="350"/>
    </location>
</feature>
<dbReference type="AlphaFoldDB" id="A0AAD1XTB2"/>
<sequence>MKKSKASTRIIGRTTKYQSKTGMSSTVKKAKPSAIIKKEIEGKKESTIKARKNRIRPFATNQKSSSKLKEVSIKPSKLDSREGSPHGIITQEKLNNKRASTSNTKTRQRKPFRPPQDDPESSETDLHTEKAYIKKVAIGASVNLKTNEIQSNIDGYSQSDLWEREDSKGYLENSRKLLDRLKKNPSCEYDARNTISGGSPNIRSKKDRFKVITTKMVKESLVNSEPRRKYIPPESRAPGQVDRIQISLDNNTSDTKEDPHKLDSNASKELKRLNEVSSYASNGPIMKSIVEEEIVEITENEVDPYPQRSTAINELVRSKDTFPGGLKEKAQNSTPKKDFSTKANLPNRSPRNGGIRHVIDKNEGAIVSNEKNVISSNEKTVLKKTIDAPKIPIGSHKASINSTTQQDFFAHSNSHNIEYKQKSRPSFHSARDDDNGAIGQNGNKSPSANTEQPAFSPGRTMGGSPVVQSNEGKLIKKLGEKQKMLEKYESMLQKVNVEFQNTLNQNKDLANQISMLELRCHQAESKVQGTQETTESQRYNLQRQIDELVLEKNEIHQNSLEQLKSKNQEIDNLQKTKLELEQRLASQAEEVANSTKESVEAKAMVEELQKKIMLQSVEIQQKNDDYTTDVTNYDLASQTFKKEIEQLMKQRNDLMEENKALKEQNWKEGLVSRQVVTESEALKREILNLRNTIEISNETEKEYKNENKYLKEASLMQEKKALVYQSIITQGDQFNNNLANNLQSSLELLRTSEEINKGLVLIKLEKLLEDVGNHRFKTKSKLEQMTLQAPIQSSFDPSLIKPDMKFTANPLSFSQDALTGFKLDMSPTRISPTEMSPTRVLNTNTLMSKMSNFEMSPPTKDGRSPVRQAVPETVPVTSEHLRKSRKERIDPAQMQPAGMKSTKDNQYY</sequence>
<feature type="region of interest" description="Disordered" evidence="2">
    <location>
        <begin position="223"/>
        <end position="244"/>
    </location>
</feature>
<accession>A0AAD1XTB2</accession>
<evidence type="ECO:0000256" key="2">
    <source>
        <dbReference type="SAM" id="MobiDB-lite"/>
    </source>
</evidence>
<evidence type="ECO:0000313" key="4">
    <source>
        <dbReference type="Proteomes" id="UP001295684"/>
    </source>
</evidence>
<keyword evidence="4" id="KW-1185">Reference proteome</keyword>
<feature type="region of interest" description="Disordered" evidence="2">
    <location>
        <begin position="1"/>
        <end position="127"/>
    </location>
</feature>
<proteinExistence type="predicted"/>
<feature type="compositionally biased region" description="Basic and acidic residues" evidence="2">
    <location>
        <begin position="318"/>
        <end position="340"/>
    </location>
</feature>
<feature type="region of interest" description="Disordered" evidence="2">
    <location>
        <begin position="318"/>
        <end position="356"/>
    </location>
</feature>
<dbReference type="EMBL" id="CAMPGE010019831">
    <property type="protein sequence ID" value="CAI2378137.1"/>
    <property type="molecule type" value="Genomic_DNA"/>
</dbReference>
<organism evidence="3 4">
    <name type="scientific">Euplotes crassus</name>
    <dbReference type="NCBI Taxonomy" id="5936"/>
    <lineage>
        <taxon>Eukaryota</taxon>
        <taxon>Sar</taxon>
        <taxon>Alveolata</taxon>
        <taxon>Ciliophora</taxon>
        <taxon>Intramacronucleata</taxon>
        <taxon>Spirotrichea</taxon>
        <taxon>Hypotrichia</taxon>
        <taxon>Euplotida</taxon>
        <taxon>Euplotidae</taxon>
        <taxon>Moneuplotes</taxon>
    </lineage>
</organism>
<reference evidence="3" key="1">
    <citation type="submission" date="2023-07" db="EMBL/GenBank/DDBJ databases">
        <authorList>
            <consortium name="AG Swart"/>
            <person name="Singh M."/>
            <person name="Singh A."/>
            <person name="Seah K."/>
            <person name="Emmerich C."/>
        </authorList>
    </citation>
    <scope>NUCLEOTIDE SEQUENCE</scope>
    <source>
        <strain evidence="3">DP1</strain>
    </source>
</reference>
<gene>
    <name evidence="3" type="ORF">ECRASSUSDP1_LOCUS19532</name>
</gene>